<evidence type="ECO:0000313" key="1">
    <source>
        <dbReference type="EMBL" id="KGN44973.1"/>
    </source>
</evidence>
<keyword evidence="2" id="KW-1185">Reference proteome</keyword>
<name>A0A0A0K673_CUCSA</name>
<sequence>MAAFFKKEEYHYFSFERTRAITSRSPQPPPPLHKKSPYEGEIQHLRRSKNNCDHTLIFECSVNSAAAPNVREAKTTINSKQAAQMYGGINIVDFWTKKPATTTGEFRRLY</sequence>
<reference evidence="1 2" key="3">
    <citation type="journal article" date="2010" name="BMC Genomics">
        <title>Transcriptome sequencing and comparative analysis of cucumber flowers with different sex types.</title>
        <authorList>
            <person name="Guo S."/>
            <person name="Zheng Y."/>
            <person name="Joung J.G."/>
            <person name="Liu S."/>
            <person name="Zhang Z."/>
            <person name="Crasta O.R."/>
            <person name="Sobral B.W."/>
            <person name="Xu Y."/>
            <person name="Huang S."/>
            <person name="Fei Z."/>
        </authorList>
    </citation>
    <scope>NUCLEOTIDE SEQUENCE [LARGE SCALE GENOMIC DNA]</scope>
    <source>
        <strain evidence="2">cv. 9930</strain>
    </source>
</reference>
<dbReference type="Proteomes" id="UP000029981">
    <property type="component" value="Chromosome 7"/>
</dbReference>
<reference evidence="1 2" key="1">
    <citation type="journal article" date="2009" name="Nat. Genet.">
        <title>The genome of the cucumber, Cucumis sativus L.</title>
        <authorList>
            <person name="Huang S."/>
            <person name="Li R."/>
            <person name="Zhang Z."/>
            <person name="Li L."/>
            <person name="Gu X."/>
            <person name="Fan W."/>
            <person name="Lucas W.J."/>
            <person name="Wang X."/>
            <person name="Xie B."/>
            <person name="Ni P."/>
            <person name="Ren Y."/>
            <person name="Zhu H."/>
            <person name="Li J."/>
            <person name="Lin K."/>
            <person name="Jin W."/>
            <person name="Fei Z."/>
            <person name="Li G."/>
            <person name="Staub J."/>
            <person name="Kilian A."/>
            <person name="van der Vossen E.A."/>
            <person name="Wu Y."/>
            <person name="Guo J."/>
            <person name="He J."/>
            <person name="Jia Z."/>
            <person name="Ren Y."/>
            <person name="Tian G."/>
            <person name="Lu Y."/>
            <person name="Ruan J."/>
            <person name="Qian W."/>
            <person name="Wang M."/>
            <person name="Huang Q."/>
            <person name="Li B."/>
            <person name="Xuan Z."/>
            <person name="Cao J."/>
            <person name="Asan"/>
            <person name="Wu Z."/>
            <person name="Zhang J."/>
            <person name="Cai Q."/>
            <person name="Bai Y."/>
            <person name="Zhao B."/>
            <person name="Han Y."/>
            <person name="Li Y."/>
            <person name="Li X."/>
            <person name="Wang S."/>
            <person name="Shi Q."/>
            <person name="Liu S."/>
            <person name="Cho W.K."/>
            <person name="Kim J.Y."/>
            <person name="Xu Y."/>
            <person name="Heller-Uszynska K."/>
            <person name="Miao H."/>
            <person name="Cheng Z."/>
            <person name="Zhang S."/>
            <person name="Wu J."/>
            <person name="Yang Y."/>
            <person name="Kang H."/>
            <person name="Li M."/>
            <person name="Liang H."/>
            <person name="Ren X."/>
            <person name="Shi Z."/>
            <person name="Wen M."/>
            <person name="Jian M."/>
            <person name="Yang H."/>
            <person name="Zhang G."/>
            <person name="Yang Z."/>
            <person name="Chen R."/>
            <person name="Liu S."/>
            <person name="Li J."/>
            <person name="Ma L."/>
            <person name="Liu H."/>
            <person name="Zhou Y."/>
            <person name="Zhao J."/>
            <person name="Fang X."/>
            <person name="Li G."/>
            <person name="Fang L."/>
            <person name="Li Y."/>
            <person name="Liu D."/>
            <person name="Zheng H."/>
            <person name="Zhang Y."/>
            <person name="Qin N."/>
            <person name="Li Z."/>
            <person name="Yang G."/>
            <person name="Yang S."/>
            <person name="Bolund L."/>
            <person name="Kristiansen K."/>
            <person name="Zheng H."/>
            <person name="Li S."/>
            <person name="Zhang X."/>
            <person name="Yang H."/>
            <person name="Wang J."/>
            <person name="Sun R."/>
            <person name="Zhang B."/>
            <person name="Jiang S."/>
            <person name="Wang J."/>
            <person name="Du Y."/>
            <person name="Li S."/>
        </authorList>
    </citation>
    <scope>NUCLEOTIDE SEQUENCE [LARGE SCALE GENOMIC DNA]</scope>
    <source>
        <strain evidence="2">cv. 9930</strain>
    </source>
</reference>
<dbReference type="Gramene" id="KGN44973">
    <property type="protein sequence ID" value="KGN44973"/>
    <property type="gene ID" value="Csa_7G404810"/>
</dbReference>
<dbReference type="EMBL" id="CM002928">
    <property type="protein sequence ID" value="KGN44973.1"/>
    <property type="molecule type" value="Genomic_DNA"/>
</dbReference>
<evidence type="ECO:0000313" key="2">
    <source>
        <dbReference type="Proteomes" id="UP000029981"/>
    </source>
</evidence>
<organism evidence="1 2">
    <name type="scientific">Cucumis sativus</name>
    <name type="common">Cucumber</name>
    <dbReference type="NCBI Taxonomy" id="3659"/>
    <lineage>
        <taxon>Eukaryota</taxon>
        <taxon>Viridiplantae</taxon>
        <taxon>Streptophyta</taxon>
        <taxon>Embryophyta</taxon>
        <taxon>Tracheophyta</taxon>
        <taxon>Spermatophyta</taxon>
        <taxon>Magnoliopsida</taxon>
        <taxon>eudicotyledons</taxon>
        <taxon>Gunneridae</taxon>
        <taxon>Pentapetalae</taxon>
        <taxon>rosids</taxon>
        <taxon>fabids</taxon>
        <taxon>Cucurbitales</taxon>
        <taxon>Cucurbitaceae</taxon>
        <taxon>Benincaseae</taxon>
        <taxon>Cucumis</taxon>
    </lineage>
</organism>
<reference evidence="1 2" key="2">
    <citation type="journal article" date="2009" name="PLoS ONE">
        <title>An integrated genetic and cytogenetic map of the cucumber genome.</title>
        <authorList>
            <person name="Ren Y."/>
            <person name="Zhang Z."/>
            <person name="Liu J."/>
            <person name="Staub J.E."/>
            <person name="Han Y."/>
            <person name="Cheng Z."/>
            <person name="Li X."/>
            <person name="Lu J."/>
            <person name="Miao H."/>
            <person name="Kang H."/>
            <person name="Xie B."/>
            <person name="Gu X."/>
            <person name="Wang X."/>
            <person name="Du Y."/>
            <person name="Jin W."/>
            <person name="Huang S."/>
        </authorList>
    </citation>
    <scope>NUCLEOTIDE SEQUENCE [LARGE SCALE GENOMIC DNA]</scope>
    <source>
        <strain evidence="2">cv. 9930</strain>
    </source>
</reference>
<proteinExistence type="predicted"/>
<accession>A0A0A0K673</accession>
<gene>
    <name evidence="1" type="ORF">Csa_7G404810</name>
</gene>
<dbReference type="AlphaFoldDB" id="A0A0A0K673"/>
<reference evidence="1 2" key="4">
    <citation type="journal article" date="2011" name="BMC Genomics">
        <title>RNA-Seq improves annotation of protein-coding genes in the cucumber genome.</title>
        <authorList>
            <person name="Li Z."/>
            <person name="Zhang Z."/>
            <person name="Yan P."/>
            <person name="Huang S."/>
            <person name="Fei Z."/>
            <person name="Lin K."/>
        </authorList>
    </citation>
    <scope>NUCLEOTIDE SEQUENCE [LARGE SCALE GENOMIC DNA]</scope>
    <source>
        <strain evidence="2">cv. 9930</strain>
    </source>
</reference>
<protein>
    <submittedName>
        <fullName evidence="1">Uncharacterized protein</fullName>
    </submittedName>
</protein>